<dbReference type="RefSeq" id="WP_057781242.1">
    <property type="nucleotide sequence ID" value="NZ_AYYY01000070.1"/>
</dbReference>
<dbReference type="Proteomes" id="UP000051733">
    <property type="component" value="Unassembled WGS sequence"/>
</dbReference>
<dbReference type="GO" id="GO:0016616">
    <property type="term" value="F:oxidoreductase activity, acting on the CH-OH group of donors, NAD or NADP as acceptor"/>
    <property type="evidence" value="ECO:0007669"/>
    <property type="project" value="UniProtKB-ARBA"/>
</dbReference>
<dbReference type="InterPro" id="IPR018170">
    <property type="entry name" value="Aldo/ket_reductase_CS"/>
</dbReference>
<evidence type="ECO:0000256" key="3">
    <source>
        <dbReference type="ARBA" id="ARBA00023002"/>
    </source>
</evidence>
<feature type="domain" description="NADP-dependent oxidoreductase" evidence="7">
    <location>
        <begin position="21"/>
        <end position="266"/>
    </location>
</feature>
<dbReference type="Pfam" id="PF00248">
    <property type="entry name" value="Aldo_ket_red"/>
    <property type="match status" value="1"/>
</dbReference>
<evidence type="ECO:0000256" key="6">
    <source>
        <dbReference type="PIRSR" id="PIRSR000097-3"/>
    </source>
</evidence>
<evidence type="ECO:0000313" key="8">
    <source>
        <dbReference type="EMBL" id="KRM60299.1"/>
    </source>
</evidence>
<evidence type="ECO:0000256" key="4">
    <source>
        <dbReference type="PIRSR" id="PIRSR000097-1"/>
    </source>
</evidence>
<dbReference type="InterPro" id="IPR036812">
    <property type="entry name" value="NAD(P)_OxRdtase_dom_sf"/>
</dbReference>
<dbReference type="PATRIC" id="fig|1423813.3.peg.960"/>
<dbReference type="PIRSF" id="PIRSF000097">
    <property type="entry name" value="AKR"/>
    <property type="match status" value="1"/>
</dbReference>
<dbReference type="SUPFAM" id="SSF51430">
    <property type="entry name" value="NAD(P)-linked oxidoreductase"/>
    <property type="match status" value="1"/>
</dbReference>
<dbReference type="PROSITE" id="PS00063">
    <property type="entry name" value="ALDOKETO_REDUCTASE_3"/>
    <property type="match status" value="1"/>
</dbReference>
<dbReference type="OrthoDB" id="9804790at2"/>
<organism evidence="8 9">
    <name type="scientific">Paucilactobacillus vaccinostercus DSM 20634</name>
    <dbReference type="NCBI Taxonomy" id="1423813"/>
    <lineage>
        <taxon>Bacteria</taxon>
        <taxon>Bacillati</taxon>
        <taxon>Bacillota</taxon>
        <taxon>Bacilli</taxon>
        <taxon>Lactobacillales</taxon>
        <taxon>Lactobacillaceae</taxon>
        <taxon>Paucilactobacillus</taxon>
    </lineage>
</organism>
<comment type="similarity">
    <text evidence="1">Belongs to the aldo/keto reductase family.</text>
</comment>
<feature type="binding site" evidence="5">
    <location>
        <position position="116"/>
    </location>
    <ligand>
        <name>substrate</name>
    </ligand>
</feature>
<keyword evidence="3" id="KW-0560">Oxidoreductase</keyword>
<dbReference type="PANTHER" id="PTHR43827:SF3">
    <property type="entry name" value="NADP-DEPENDENT OXIDOREDUCTASE DOMAIN-CONTAINING PROTEIN"/>
    <property type="match status" value="1"/>
</dbReference>
<dbReference type="FunFam" id="3.20.20.100:FF:000015">
    <property type="entry name" value="Oxidoreductase, aldo/keto reductase family"/>
    <property type="match status" value="1"/>
</dbReference>
<dbReference type="EMBL" id="AYYY01000070">
    <property type="protein sequence ID" value="KRM60299.1"/>
    <property type="molecule type" value="Genomic_DNA"/>
</dbReference>
<feature type="active site" description="Proton donor" evidence="4">
    <location>
        <position position="54"/>
    </location>
</feature>
<evidence type="ECO:0000256" key="1">
    <source>
        <dbReference type="ARBA" id="ARBA00007905"/>
    </source>
</evidence>
<feature type="site" description="Lowers pKa of active site Tyr" evidence="6">
    <location>
        <position position="83"/>
    </location>
</feature>
<dbReference type="PANTHER" id="PTHR43827">
    <property type="entry name" value="2,5-DIKETO-D-GLUCONIC ACID REDUCTASE"/>
    <property type="match status" value="1"/>
</dbReference>
<comment type="caution">
    <text evidence="8">The sequence shown here is derived from an EMBL/GenBank/DDBJ whole genome shotgun (WGS) entry which is preliminary data.</text>
</comment>
<name>A0A0R2A877_9LACO</name>
<dbReference type="InterPro" id="IPR020471">
    <property type="entry name" value="AKR"/>
</dbReference>
<evidence type="ECO:0000313" key="9">
    <source>
        <dbReference type="Proteomes" id="UP000051733"/>
    </source>
</evidence>
<evidence type="ECO:0000256" key="2">
    <source>
        <dbReference type="ARBA" id="ARBA00022857"/>
    </source>
</evidence>
<gene>
    <name evidence="8" type="ORF">FC26_GL000935</name>
</gene>
<dbReference type="AlphaFoldDB" id="A0A0R2A877"/>
<sequence length="293" mass="33019">MTTRVLKPSIRLNNQIMMPQLGLGVWKASNQDAEEAVRLAIKNDYVMIDTAKQYGNEAGVGNGIVRGLKETQQTRDDVFITTKVFSGDQGYDQTLAAINGQLERLQTDHVDLLLMHWPVNDLYNETWRAMESIYRQGKALAIGVCNFDVERLTDLLRHASITPAVNQIEFNPRIHQQAVVDLCRVQGIQVEAWSPLGNGQSISNPLIGKIATAHQKTAAQIILRWETQQGLIVIPKSVHESRMIENAAIDDFDLTADEMAQISSLNTEEHSRWYDNYQWYGNPDGDPNFIMQA</sequence>
<keyword evidence="2" id="KW-0521">NADP</keyword>
<protein>
    <submittedName>
        <fullName evidence="8">Oxidoreductase</fullName>
    </submittedName>
</protein>
<dbReference type="Gene3D" id="3.20.20.100">
    <property type="entry name" value="NADP-dependent oxidoreductase domain"/>
    <property type="match status" value="1"/>
</dbReference>
<reference evidence="8 9" key="1">
    <citation type="journal article" date="2015" name="Genome Announc.">
        <title>Expanding the biotechnology potential of lactobacilli through comparative genomics of 213 strains and associated genera.</title>
        <authorList>
            <person name="Sun Z."/>
            <person name="Harris H.M."/>
            <person name="McCann A."/>
            <person name="Guo C."/>
            <person name="Argimon S."/>
            <person name="Zhang W."/>
            <person name="Yang X."/>
            <person name="Jeffery I.B."/>
            <person name="Cooney J.C."/>
            <person name="Kagawa T.F."/>
            <person name="Liu W."/>
            <person name="Song Y."/>
            <person name="Salvetti E."/>
            <person name="Wrobel A."/>
            <person name="Rasinkangas P."/>
            <person name="Parkhill J."/>
            <person name="Rea M.C."/>
            <person name="O'Sullivan O."/>
            <person name="Ritari J."/>
            <person name="Douillard F.P."/>
            <person name="Paul Ross R."/>
            <person name="Yang R."/>
            <person name="Briner A.E."/>
            <person name="Felis G.E."/>
            <person name="de Vos W.M."/>
            <person name="Barrangou R."/>
            <person name="Klaenhammer T.R."/>
            <person name="Caufield P.W."/>
            <person name="Cui Y."/>
            <person name="Zhang H."/>
            <person name="O'Toole P.W."/>
        </authorList>
    </citation>
    <scope>NUCLEOTIDE SEQUENCE [LARGE SCALE GENOMIC DNA]</scope>
    <source>
        <strain evidence="8 9">DSM 20634</strain>
    </source>
</reference>
<dbReference type="STRING" id="1423813.FC26_GL000935"/>
<dbReference type="InterPro" id="IPR023210">
    <property type="entry name" value="NADP_OxRdtase_dom"/>
</dbReference>
<evidence type="ECO:0000256" key="5">
    <source>
        <dbReference type="PIRSR" id="PIRSR000097-2"/>
    </source>
</evidence>
<proteinExistence type="inferred from homology"/>
<keyword evidence="9" id="KW-1185">Reference proteome</keyword>
<accession>A0A0R2A877</accession>
<dbReference type="PRINTS" id="PR00069">
    <property type="entry name" value="ALDKETRDTASE"/>
</dbReference>
<evidence type="ECO:0000259" key="7">
    <source>
        <dbReference type="Pfam" id="PF00248"/>
    </source>
</evidence>